<keyword evidence="2" id="KW-1185">Reference proteome</keyword>
<sequence>MPGISWPPFSGSALQVATNNLATLWTSVPSTSFSVEVYILIDRISFFSIGNNEEREEQMKAARFVGQIRSLRAFELDFVLDGRR</sequence>
<proteinExistence type="predicted"/>
<dbReference type="EMBL" id="WIXP02000011">
    <property type="protein sequence ID" value="KAF6203243.1"/>
    <property type="molecule type" value="Genomic_DNA"/>
</dbReference>
<dbReference type="Proteomes" id="UP000466442">
    <property type="component" value="Unassembled WGS sequence"/>
</dbReference>
<evidence type="ECO:0000313" key="1">
    <source>
        <dbReference type="EMBL" id="KAF6203243.1"/>
    </source>
</evidence>
<accession>A0A8S9X2R9</accession>
<gene>
    <name evidence="1" type="ORF">GE061_003661</name>
</gene>
<name>A0A8S9X2R9_APOLU</name>
<protein>
    <submittedName>
        <fullName evidence="1">Uncharacterized protein</fullName>
    </submittedName>
</protein>
<comment type="caution">
    <text evidence="1">The sequence shown here is derived from an EMBL/GenBank/DDBJ whole genome shotgun (WGS) entry which is preliminary data.</text>
</comment>
<evidence type="ECO:0000313" key="2">
    <source>
        <dbReference type="Proteomes" id="UP000466442"/>
    </source>
</evidence>
<reference evidence="1" key="1">
    <citation type="journal article" date="2021" name="Mol. Ecol. Resour.">
        <title>Apolygus lucorum genome provides insights into omnivorousness and mesophyll feeding.</title>
        <authorList>
            <person name="Liu Y."/>
            <person name="Liu H."/>
            <person name="Wang H."/>
            <person name="Huang T."/>
            <person name="Liu B."/>
            <person name="Yang B."/>
            <person name="Yin L."/>
            <person name="Li B."/>
            <person name="Zhang Y."/>
            <person name="Zhang S."/>
            <person name="Jiang F."/>
            <person name="Zhang X."/>
            <person name="Ren Y."/>
            <person name="Wang B."/>
            <person name="Wang S."/>
            <person name="Lu Y."/>
            <person name="Wu K."/>
            <person name="Fan W."/>
            <person name="Wang G."/>
        </authorList>
    </citation>
    <scope>NUCLEOTIDE SEQUENCE</scope>
    <source>
        <strain evidence="1">12Hb</strain>
    </source>
</reference>
<dbReference type="AlphaFoldDB" id="A0A8S9X2R9"/>
<organism evidence="1 2">
    <name type="scientific">Apolygus lucorum</name>
    <name type="common">Small green plant bug</name>
    <name type="synonym">Lygocoris lucorum</name>
    <dbReference type="NCBI Taxonomy" id="248454"/>
    <lineage>
        <taxon>Eukaryota</taxon>
        <taxon>Metazoa</taxon>
        <taxon>Ecdysozoa</taxon>
        <taxon>Arthropoda</taxon>
        <taxon>Hexapoda</taxon>
        <taxon>Insecta</taxon>
        <taxon>Pterygota</taxon>
        <taxon>Neoptera</taxon>
        <taxon>Paraneoptera</taxon>
        <taxon>Hemiptera</taxon>
        <taxon>Heteroptera</taxon>
        <taxon>Panheteroptera</taxon>
        <taxon>Cimicomorpha</taxon>
        <taxon>Miridae</taxon>
        <taxon>Mirini</taxon>
        <taxon>Apolygus</taxon>
    </lineage>
</organism>